<dbReference type="EMBL" id="AP014836">
    <property type="protein sequence ID" value="BAW79945.1"/>
    <property type="molecule type" value="Genomic_DNA"/>
</dbReference>
<dbReference type="Proteomes" id="UP000243679">
    <property type="component" value="Chromosome"/>
</dbReference>
<evidence type="ECO:0000256" key="1">
    <source>
        <dbReference type="SAM" id="MobiDB-lite"/>
    </source>
</evidence>
<feature type="compositionally biased region" description="Low complexity" evidence="1">
    <location>
        <begin position="50"/>
        <end position="61"/>
    </location>
</feature>
<dbReference type="RefSeq" id="WP_231910555.1">
    <property type="nucleotide sequence ID" value="NZ_AP014836.1"/>
</dbReference>
<dbReference type="InterPro" id="IPR021793">
    <property type="entry name" value="Oprl"/>
</dbReference>
<reference evidence="2 3" key="1">
    <citation type="journal article" date="2017" name="ISME J.">
        <title>An acid-tolerant ammonia-oxidizing ?-proteobacterium from soil.</title>
        <authorList>
            <person name="Hayatsu M."/>
            <person name="Tago K."/>
            <person name="Uchiyama I."/>
            <person name="Toyoda A."/>
            <person name="Wang Y."/>
            <person name="Shimomura Y."/>
            <person name="Okubo T."/>
            <person name="Kurisu F."/>
            <person name="Hirono Y."/>
            <person name="Nonaka K."/>
            <person name="Akiyama H."/>
            <person name="Itoh T."/>
            <person name="Takami H."/>
        </authorList>
    </citation>
    <scope>NUCLEOTIDE SEQUENCE [LARGE SCALE GENOMIC DNA]</scope>
    <source>
        <strain evidence="2 3">TAO100</strain>
    </source>
</reference>
<accession>A0A1Q2SLC0</accession>
<keyword evidence="2" id="KW-0449">Lipoprotein</keyword>
<keyword evidence="3" id="KW-1185">Reference proteome</keyword>
<dbReference type="KEGG" id="ntt:TAO_0575"/>
<gene>
    <name evidence="2" type="ORF">TAO_0575</name>
</gene>
<dbReference type="Pfam" id="PF11839">
    <property type="entry name" value="Alanine_zipper"/>
    <property type="match status" value="1"/>
</dbReference>
<protein>
    <submittedName>
        <fullName evidence="2">Lipoprotein</fullName>
    </submittedName>
</protein>
<feature type="region of interest" description="Disordered" evidence="1">
    <location>
        <begin position="50"/>
        <end position="79"/>
    </location>
</feature>
<organism evidence="2 3">
    <name type="scientific">Candidatus Nitrosoglobus terrae</name>
    <dbReference type="NCBI Taxonomy" id="1630141"/>
    <lineage>
        <taxon>Bacteria</taxon>
        <taxon>Pseudomonadati</taxon>
        <taxon>Pseudomonadota</taxon>
        <taxon>Gammaproteobacteria</taxon>
        <taxon>Chromatiales</taxon>
        <taxon>Chromatiaceae</taxon>
        <taxon>Candidatus Nitrosoglobus</taxon>
    </lineage>
</organism>
<dbReference type="NCBIfam" id="NF040598">
    <property type="entry name" value="Ala_zip_lipo"/>
    <property type="match status" value="1"/>
</dbReference>
<name>A0A1Q2SLC0_9GAMM</name>
<sequence length="109" mass="12011">MIRKNFYSTLKLSTITILLLPLGACTSWFTGKTSEIKRLETLVQAAQKSADQAQETAQEAQRSAKFASDSIEEISSKTDTAQQTADKALNAVTQCCAKADRMFEKAMKK</sequence>
<proteinExistence type="predicted"/>
<evidence type="ECO:0000313" key="3">
    <source>
        <dbReference type="Proteomes" id="UP000243679"/>
    </source>
</evidence>
<evidence type="ECO:0000313" key="2">
    <source>
        <dbReference type="EMBL" id="BAW79945.1"/>
    </source>
</evidence>
<dbReference type="AlphaFoldDB" id="A0A1Q2SLC0"/>